<comment type="caution">
    <text evidence="1">The sequence shown here is derived from an EMBL/GenBank/DDBJ whole genome shotgun (WGS) entry which is preliminary data.</text>
</comment>
<dbReference type="Proteomes" id="UP000240708">
    <property type="component" value="Unassembled WGS sequence"/>
</dbReference>
<protein>
    <recommendedName>
        <fullName evidence="3">Nucleoside 2-deoxyribosyltransferase-like protein</fullName>
    </recommendedName>
</protein>
<sequence length="321" mass="37463">MKQIFHAEVCPLTGKKSSKKDHGFMDFDLEYSGEASYWYFTDLEDKLLIVSKELYNDKPYWTKNRREIEYLLYNEIWPKKNTVVYQSVLEALITSSNIPVTPLEKIDEILYYLKKHSNYLGEYFLIREDWDYSYKIMKKTGIANNQEFTTLIKEALEKNWIIEEDENSADVKIALTLDGWERASNIGKISDSDICFIAMSFDSEMFQVYNDWIEPAISESKFKPYIVTDQHTNSDVTINDAILAGIKKAKFTIADFTHHKAGVYFEAGYALGRGQKVIYTCREDHIGTAHFDTRNYQHIVWKDGADLKKKLMDKIEVFIKG</sequence>
<reference evidence="1 2" key="1">
    <citation type="submission" date="2018-03" db="EMBL/GenBank/DDBJ databases">
        <title>Genomic Encyclopedia of Archaeal and Bacterial Type Strains, Phase II (KMG-II): from individual species to whole genera.</title>
        <authorList>
            <person name="Goeker M."/>
        </authorList>
    </citation>
    <scope>NUCLEOTIDE SEQUENCE [LARGE SCALE GENOMIC DNA]</scope>
    <source>
        <strain evidence="1 2">DSM 28057</strain>
    </source>
</reference>
<dbReference type="OrthoDB" id="284716at2"/>
<dbReference type="AlphaFoldDB" id="A0A2P8DYD2"/>
<proteinExistence type="predicted"/>
<evidence type="ECO:0000313" key="2">
    <source>
        <dbReference type="Proteomes" id="UP000240708"/>
    </source>
</evidence>
<accession>A0A2P8DYD2</accession>
<keyword evidence="2" id="KW-1185">Reference proteome</keyword>
<name>A0A2P8DYD2_9BACT</name>
<organism evidence="1 2">
    <name type="scientific">Cecembia rubra</name>
    <dbReference type="NCBI Taxonomy" id="1485585"/>
    <lineage>
        <taxon>Bacteria</taxon>
        <taxon>Pseudomonadati</taxon>
        <taxon>Bacteroidota</taxon>
        <taxon>Cytophagia</taxon>
        <taxon>Cytophagales</taxon>
        <taxon>Cyclobacteriaceae</taxon>
        <taxon>Cecembia</taxon>
    </lineage>
</organism>
<evidence type="ECO:0000313" key="1">
    <source>
        <dbReference type="EMBL" id="PSL02236.1"/>
    </source>
</evidence>
<dbReference type="Gene3D" id="3.40.50.450">
    <property type="match status" value="1"/>
</dbReference>
<evidence type="ECO:0008006" key="3">
    <source>
        <dbReference type="Google" id="ProtNLM"/>
    </source>
</evidence>
<dbReference type="EMBL" id="PYGF01000010">
    <property type="protein sequence ID" value="PSL02236.1"/>
    <property type="molecule type" value="Genomic_DNA"/>
</dbReference>
<dbReference type="RefSeq" id="WP_106568265.1">
    <property type="nucleotide sequence ID" value="NZ_PYGF01000010.1"/>
</dbReference>
<gene>
    <name evidence="1" type="ORF">CLV48_11018</name>
</gene>
<dbReference type="SUPFAM" id="SSF52309">
    <property type="entry name" value="N-(deoxy)ribosyltransferase-like"/>
    <property type="match status" value="1"/>
</dbReference>